<dbReference type="InterPro" id="IPR007627">
    <property type="entry name" value="RNA_pol_sigma70_r2"/>
</dbReference>
<evidence type="ECO:0000256" key="2">
    <source>
        <dbReference type="ARBA" id="ARBA00023082"/>
    </source>
</evidence>
<feature type="domain" description="RNA polymerase sigma-70 region 4" evidence="8">
    <location>
        <begin position="172"/>
        <end position="224"/>
    </location>
</feature>
<reference evidence="9" key="1">
    <citation type="journal article" date="2021" name="Proc. Natl. Acad. Sci. U.S.A.">
        <title>A Catalog of Tens of Thousands of Viruses from Human Metagenomes Reveals Hidden Associations with Chronic Diseases.</title>
        <authorList>
            <person name="Tisza M.J."/>
            <person name="Buck C.B."/>
        </authorList>
    </citation>
    <scope>NUCLEOTIDE SEQUENCE</scope>
    <source>
        <strain evidence="9">CtPuP5</strain>
    </source>
</reference>
<dbReference type="InterPro" id="IPR009042">
    <property type="entry name" value="RNA_pol_sigma70_r1_2"/>
</dbReference>
<evidence type="ECO:0000313" key="9">
    <source>
        <dbReference type="EMBL" id="DAD66489.1"/>
    </source>
</evidence>
<dbReference type="GO" id="GO:0003677">
    <property type="term" value="F:DNA binding"/>
    <property type="evidence" value="ECO:0007669"/>
    <property type="project" value="UniProtKB-KW"/>
</dbReference>
<dbReference type="Pfam" id="PF04545">
    <property type="entry name" value="Sigma70_r4"/>
    <property type="match status" value="1"/>
</dbReference>
<dbReference type="PANTHER" id="PTHR30603:SF47">
    <property type="entry name" value="RNA POLYMERASE SIGMA FACTOR SIGD, CHLOROPLASTIC"/>
    <property type="match status" value="1"/>
</dbReference>
<dbReference type="InterPro" id="IPR007630">
    <property type="entry name" value="RNA_pol_sigma70_r4"/>
</dbReference>
<organism evidence="9">
    <name type="scientific">Myoviridae sp. ctPuP5</name>
    <dbReference type="NCBI Taxonomy" id="2823543"/>
    <lineage>
        <taxon>Viruses</taxon>
        <taxon>Duplodnaviria</taxon>
        <taxon>Heunggongvirae</taxon>
        <taxon>Uroviricota</taxon>
        <taxon>Caudoviricetes</taxon>
    </lineage>
</organism>
<dbReference type="GO" id="GO:0016987">
    <property type="term" value="F:sigma factor activity"/>
    <property type="evidence" value="ECO:0007669"/>
    <property type="project" value="UniProtKB-KW"/>
</dbReference>
<dbReference type="CDD" id="cd06171">
    <property type="entry name" value="Sigma70_r4"/>
    <property type="match status" value="1"/>
</dbReference>
<dbReference type="Pfam" id="PF04542">
    <property type="entry name" value="Sigma70_r2"/>
    <property type="match status" value="1"/>
</dbReference>
<dbReference type="InterPro" id="IPR013324">
    <property type="entry name" value="RNA_pol_sigma_r3/r4-like"/>
</dbReference>
<dbReference type="SUPFAM" id="SSF88946">
    <property type="entry name" value="Sigma2 domain of RNA polymerase sigma factors"/>
    <property type="match status" value="1"/>
</dbReference>
<keyword evidence="4" id="KW-0804">Transcription</keyword>
<dbReference type="InterPro" id="IPR050239">
    <property type="entry name" value="Sigma-70_RNA_pol_init_factors"/>
</dbReference>
<feature type="domain" description="RNA polymerase sigma-70 region 2" evidence="7">
    <location>
        <begin position="49"/>
        <end position="115"/>
    </location>
</feature>
<dbReference type="Gene3D" id="1.10.10.10">
    <property type="entry name" value="Winged helix-like DNA-binding domain superfamily/Winged helix DNA-binding domain"/>
    <property type="match status" value="1"/>
</dbReference>
<dbReference type="InterPro" id="IPR036388">
    <property type="entry name" value="WH-like_DNA-bd_sf"/>
</dbReference>
<dbReference type="GO" id="GO:0006352">
    <property type="term" value="P:DNA-templated transcription initiation"/>
    <property type="evidence" value="ECO:0007669"/>
    <property type="project" value="InterPro"/>
</dbReference>
<dbReference type="NCBIfam" id="TIGR02937">
    <property type="entry name" value="sigma70-ECF"/>
    <property type="match status" value="1"/>
</dbReference>
<keyword evidence="3" id="KW-0238">DNA-binding</keyword>
<dbReference type="PIRSF" id="PIRSF000770">
    <property type="entry name" value="RNA_pol_sigma-SigE/K"/>
    <property type="match status" value="1"/>
</dbReference>
<sequence>MKTSQQADYCREIQTYFDDINKYKPLLKKEEKRIGKRIKAGDRAAIEKLVTSNLKFVVSIAKKYKNYGVPFSDLIAEGNIGLVRAAYKFDYKRDIKFISYAVWWIRQAIQEYIKKVTLNNTKELSDIKVNSNCASVDENGEDLSDNKMTPNTLSDDESNDLDEYKKSSVNKLLECLSHRESDIISCYFGLNNTEDLTLEEIGSKYNLTKERVRQIKEKALRKLRVNALLSSDFLKLKAM</sequence>
<dbReference type="InterPro" id="IPR000943">
    <property type="entry name" value="RNA_pol_sigma70"/>
</dbReference>
<evidence type="ECO:0000256" key="4">
    <source>
        <dbReference type="ARBA" id="ARBA00023163"/>
    </source>
</evidence>
<dbReference type="Pfam" id="PF00140">
    <property type="entry name" value="Sigma70_r1_2"/>
    <property type="match status" value="1"/>
</dbReference>
<name>A0A8S5L9E2_9CAUD</name>
<evidence type="ECO:0000256" key="5">
    <source>
        <dbReference type="SAM" id="MobiDB-lite"/>
    </source>
</evidence>
<dbReference type="SUPFAM" id="SSF88659">
    <property type="entry name" value="Sigma3 and sigma4 domains of RNA polymerase sigma factors"/>
    <property type="match status" value="1"/>
</dbReference>
<dbReference type="PRINTS" id="PR00046">
    <property type="entry name" value="SIGMA70FCT"/>
</dbReference>
<evidence type="ECO:0000259" key="6">
    <source>
        <dbReference type="Pfam" id="PF00140"/>
    </source>
</evidence>
<dbReference type="InterPro" id="IPR013325">
    <property type="entry name" value="RNA_pol_sigma_r2"/>
</dbReference>
<dbReference type="EMBL" id="BK014662">
    <property type="protein sequence ID" value="DAD66489.1"/>
    <property type="molecule type" value="Genomic_DNA"/>
</dbReference>
<protein>
    <submittedName>
        <fullName evidence="9">DNA directed RNA polymerase subunit</fullName>
    </submittedName>
</protein>
<evidence type="ECO:0000256" key="3">
    <source>
        <dbReference type="ARBA" id="ARBA00023125"/>
    </source>
</evidence>
<keyword evidence="1" id="KW-0805">Transcription regulation</keyword>
<evidence type="ECO:0000256" key="1">
    <source>
        <dbReference type="ARBA" id="ARBA00023015"/>
    </source>
</evidence>
<feature type="domain" description="RNA polymerase sigma-70 region 1.2" evidence="6">
    <location>
        <begin position="13"/>
        <end position="44"/>
    </location>
</feature>
<dbReference type="InterPro" id="IPR014284">
    <property type="entry name" value="RNA_pol_sigma-70_dom"/>
</dbReference>
<feature type="region of interest" description="Disordered" evidence="5">
    <location>
        <begin position="138"/>
        <end position="160"/>
    </location>
</feature>
<dbReference type="Gene3D" id="1.10.601.10">
    <property type="entry name" value="RNA Polymerase Primary Sigma Factor"/>
    <property type="match status" value="1"/>
</dbReference>
<proteinExistence type="predicted"/>
<dbReference type="PANTHER" id="PTHR30603">
    <property type="entry name" value="RNA POLYMERASE SIGMA FACTOR RPO"/>
    <property type="match status" value="1"/>
</dbReference>
<accession>A0A8S5L9E2</accession>
<evidence type="ECO:0000259" key="8">
    <source>
        <dbReference type="Pfam" id="PF04545"/>
    </source>
</evidence>
<evidence type="ECO:0000259" key="7">
    <source>
        <dbReference type="Pfam" id="PF04542"/>
    </source>
</evidence>
<keyword evidence="2" id="KW-0731">Sigma factor</keyword>